<accession>A0ABQ9IPQ5</accession>
<reference evidence="1 2" key="1">
    <citation type="submission" date="2023-02" db="EMBL/GenBank/DDBJ databases">
        <title>LHISI_Scaffold_Assembly.</title>
        <authorList>
            <person name="Stuart O.P."/>
            <person name="Cleave R."/>
            <person name="Magrath M.J.L."/>
            <person name="Mikheyev A.S."/>
        </authorList>
    </citation>
    <scope>NUCLEOTIDE SEQUENCE [LARGE SCALE GENOMIC DNA]</scope>
    <source>
        <strain evidence="1">Daus_M_001</strain>
        <tissue evidence="1">Leg muscle</tissue>
    </source>
</reference>
<dbReference type="EMBL" id="JARBHB010000001">
    <property type="protein sequence ID" value="KAJ8898180.1"/>
    <property type="molecule type" value="Genomic_DNA"/>
</dbReference>
<protein>
    <submittedName>
        <fullName evidence="1">Uncharacterized protein</fullName>
    </submittedName>
</protein>
<evidence type="ECO:0000313" key="2">
    <source>
        <dbReference type="Proteomes" id="UP001159363"/>
    </source>
</evidence>
<organism evidence="1 2">
    <name type="scientific">Dryococelus australis</name>
    <dbReference type="NCBI Taxonomy" id="614101"/>
    <lineage>
        <taxon>Eukaryota</taxon>
        <taxon>Metazoa</taxon>
        <taxon>Ecdysozoa</taxon>
        <taxon>Arthropoda</taxon>
        <taxon>Hexapoda</taxon>
        <taxon>Insecta</taxon>
        <taxon>Pterygota</taxon>
        <taxon>Neoptera</taxon>
        <taxon>Polyneoptera</taxon>
        <taxon>Phasmatodea</taxon>
        <taxon>Verophasmatodea</taxon>
        <taxon>Anareolatae</taxon>
        <taxon>Phasmatidae</taxon>
        <taxon>Eurycanthinae</taxon>
        <taxon>Dryococelus</taxon>
    </lineage>
</organism>
<keyword evidence="2" id="KW-1185">Reference proteome</keyword>
<comment type="caution">
    <text evidence="1">The sequence shown here is derived from an EMBL/GenBank/DDBJ whole genome shotgun (WGS) entry which is preliminary data.</text>
</comment>
<sequence>MFTDWCIKHAAYWFSSENKLGEPGSVPGGVALGFTHVGIVPDDAVGRRVFSGISRYTPPLNSGAVPHSPHFTLIGSQDVAVKSRPHRSAHSFSPEFIYEVKCCDRLLFWLELYVWLVPSVNGIIASLRAPSPTHFLRIREGNANTRQQKISKCEGCVVCGEVLARTTALPVLTAPAGPCNRIANATDSRRRGGNTENVSMEQCRNAMAGETGDLRENPLTGGIVRHDSHVRKEWSMIFFSALRIEIVGKIADSQLFETSPEKRKIADSQLFETSPEKRKIADSQLFETSPEKRQIADSQLFDTSHERHVAVTQRSSYGGWSWKALAGERGVEWACPWRRLQLRDSREGNEKQIAYAPRRQSYEWRPSLRGAAPVNEIQTTRSLGQESLSLSLSHTHFGMRVGATREPGRRADNDKRFWKLYSPYSRRLVREVFERLRSGALAPAVSLIAGPATPGRVSRRRRTTATNKVRRELPGGTNYCLRSAHFLRLSHAAPATLFKAAARLRSTVLKIYSIHGYFRLI</sequence>
<name>A0ABQ9IPQ5_9NEOP</name>
<gene>
    <name evidence="1" type="ORF">PR048_003540</name>
</gene>
<proteinExistence type="predicted"/>
<evidence type="ECO:0000313" key="1">
    <source>
        <dbReference type="EMBL" id="KAJ8898180.1"/>
    </source>
</evidence>
<dbReference type="Proteomes" id="UP001159363">
    <property type="component" value="Chromosome 1"/>
</dbReference>